<dbReference type="EMBL" id="JASNRB020000001">
    <property type="protein sequence ID" value="MFJ1466352.1"/>
    <property type="molecule type" value="Genomic_DNA"/>
</dbReference>
<evidence type="ECO:0000313" key="1">
    <source>
        <dbReference type="EMBL" id="MFJ1466352.1"/>
    </source>
</evidence>
<sequence>MTRTALAAAVAALCHGIAAAEPAPAIVEIVGTTPLQGLGVARERIPANVQALDGDDMNDPSAATLPAALNRRLGSVFVNEIQGNPFQPDVSYRGFTASPLLGTPQGLSVYVDGVRMNQPFGDVVSWDLIPRAAISTLSLMPGSNPLFGLNTLGGALAVRTKDGLHDAGSAVQAQAGSYGRGEIVFEHGGHDDRGLHWYVTGTAFRDGGWRDDSPTRLGQMFGKAGWHDGVTDVAASIALSGSRLAGNGLQEQRLLDRDYASVYTKPDVTRNRAVLLNVTGSRKVADDVRLSGNAYYRHIRTTTFNGDLNDDDDGLFDAIVNRTASTQSNHGLSGQAEFSGRLTVGAAYDASRADFRQDAQYGDLHADRSVTPVNTFDDDMAIDLVGRTRTWSVFATDTIDLRDDLHVTLSGRYNRTAVHNRDRIHPGGGSGSLDGDHHFGRFNPALGITWAPSRTFNVYAGYDEGSRTPTAVELGCADPANPCKLPNAMAGDPPLKQVVTRTWEAGVRGTIGRMHWNASVFRATNDDDILFVADDAAGFGYFRNFGRTRRQGVELGVDGRAGPVTVSAYYTYLHATFASGETVGGAGNSSADADGNIAIRPGDRIPLMPRHVFKARAEWQVTPAWSAELGVLAVSGSTARGNENGLHRPDGTDWLGRGATTGHAVFDFGTAFQATPRLRVFAQVDNLFDRRYATAAQLGTTGFDADGGFVKEDRVHSTFYAPGAPRTVRVGVRYTFN</sequence>
<evidence type="ECO:0000313" key="2">
    <source>
        <dbReference type="Proteomes" id="UP001168096"/>
    </source>
</evidence>
<accession>A0ACC7M2Z2</accession>
<name>A0ACC7M2Z2_9BURK</name>
<proteinExistence type="predicted"/>
<dbReference type="Proteomes" id="UP001168096">
    <property type="component" value="Unassembled WGS sequence"/>
</dbReference>
<comment type="caution">
    <text evidence="1">The sequence shown here is derived from an EMBL/GenBank/DDBJ whole genome shotgun (WGS) entry which is preliminary data.</text>
</comment>
<gene>
    <name evidence="1" type="ORF">QPK29_001395</name>
</gene>
<protein>
    <submittedName>
        <fullName evidence="1">TonB-dependent receptor</fullName>
    </submittedName>
</protein>
<keyword evidence="1" id="KW-0675">Receptor</keyword>
<organism evidence="1 2">
    <name type="scientific">Massilia orientalis</name>
    <dbReference type="NCBI Taxonomy" id="3050128"/>
    <lineage>
        <taxon>Bacteria</taxon>
        <taxon>Pseudomonadati</taxon>
        <taxon>Pseudomonadota</taxon>
        <taxon>Betaproteobacteria</taxon>
        <taxon>Burkholderiales</taxon>
        <taxon>Oxalobacteraceae</taxon>
        <taxon>Telluria group</taxon>
        <taxon>Massilia</taxon>
    </lineage>
</organism>
<keyword evidence="2" id="KW-1185">Reference proteome</keyword>
<reference evidence="1" key="1">
    <citation type="submission" date="2024-11" db="EMBL/GenBank/DDBJ databases">
        <title>Description of Massilia orientalis sp. nov., isolated from rhizosphere soil of Ageratina adenophora.</title>
        <authorList>
            <person name="Wang Y."/>
        </authorList>
    </citation>
    <scope>NUCLEOTIDE SEQUENCE</scope>
    <source>
        <strain evidence="1">YIM B02787</strain>
    </source>
</reference>